<organism evidence="1 2">
    <name type="scientific">Purpureocillium lilacinum</name>
    <name type="common">Paecilomyces lilacinus</name>
    <dbReference type="NCBI Taxonomy" id="33203"/>
    <lineage>
        <taxon>Eukaryota</taxon>
        <taxon>Fungi</taxon>
        <taxon>Dikarya</taxon>
        <taxon>Ascomycota</taxon>
        <taxon>Pezizomycotina</taxon>
        <taxon>Sordariomycetes</taxon>
        <taxon>Hypocreomycetidae</taxon>
        <taxon>Hypocreales</taxon>
        <taxon>Ophiocordycipitaceae</taxon>
        <taxon>Purpureocillium</taxon>
    </lineage>
</organism>
<evidence type="ECO:0000313" key="2">
    <source>
        <dbReference type="Proteomes" id="UP001638806"/>
    </source>
</evidence>
<sequence length="197" mass="21217">MGPRRGWLDQTAAFNPEKHQQWRPGRVLAGRTGQSDENVATCQKTLGQRTSDIGNKVKLQACSATILRLFPLQAKVWGPERRCSQCQAARARGQGGRSSPILELECIWRPAGAARANTAGASERCPRDERAEGLLGVPWRSESKPAPNGSPPGTRRETGATGSRPARQGKTAISLLASQLCQESGQLFRAAGCLGWC</sequence>
<dbReference type="EMBL" id="JBGNUJ010000007">
    <property type="protein sequence ID" value="KAL3958054.1"/>
    <property type="molecule type" value="Genomic_DNA"/>
</dbReference>
<reference evidence="1" key="1">
    <citation type="submission" date="2024-12" db="EMBL/GenBank/DDBJ databases">
        <title>Comparative genomics and development of molecular markers within Purpureocillium lilacinum and among Purpureocillium species.</title>
        <authorList>
            <person name="Yeh Z.-Y."/>
            <person name="Ni N.-T."/>
            <person name="Lo P.-H."/>
            <person name="Mushyakhwo K."/>
            <person name="Lin C.-F."/>
            <person name="Nai Y.-S."/>
        </authorList>
    </citation>
    <scope>NUCLEOTIDE SEQUENCE</scope>
    <source>
        <strain evidence="1">NCHU-NPUST-175</strain>
    </source>
</reference>
<proteinExistence type="predicted"/>
<keyword evidence="2" id="KW-1185">Reference proteome</keyword>
<comment type="caution">
    <text evidence="1">The sequence shown here is derived from an EMBL/GenBank/DDBJ whole genome shotgun (WGS) entry which is preliminary data.</text>
</comment>
<protein>
    <submittedName>
        <fullName evidence="1">Uncharacterized protein</fullName>
    </submittedName>
</protein>
<name>A0ACC4DP36_PURLI</name>
<evidence type="ECO:0000313" key="1">
    <source>
        <dbReference type="EMBL" id="KAL3958054.1"/>
    </source>
</evidence>
<accession>A0ACC4DP36</accession>
<dbReference type="Proteomes" id="UP001638806">
    <property type="component" value="Unassembled WGS sequence"/>
</dbReference>
<gene>
    <name evidence="1" type="ORF">ACCO45_008632</name>
</gene>